<protein>
    <recommendedName>
        <fullName evidence="3">Phage capsid-like C-terminal domain-containing protein</fullName>
    </recommendedName>
</protein>
<dbReference type="SUPFAM" id="SSF56563">
    <property type="entry name" value="Major capsid protein gp5"/>
    <property type="match status" value="1"/>
</dbReference>
<feature type="region of interest" description="Disordered" evidence="2">
    <location>
        <begin position="84"/>
        <end position="105"/>
    </location>
</feature>
<reference evidence="5" key="1">
    <citation type="journal article" date="2019" name="Int. J. Syst. Evol. Microbiol.">
        <title>The Global Catalogue of Microorganisms (GCM) 10K type strain sequencing project: providing services to taxonomists for standard genome sequencing and annotation.</title>
        <authorList>
            <consortium name="The Broad Institute Genomics Platform"/>
            <consortium name="The Broad Institute Genome Sequencing Center for Infectious Disease"/>
            <person name="Wu L."/>
            <person name="Ma J."/>
        </authorList>
    </citation>
    <scope>NUCLEOTIDE SEQUENCE [LARGE SCALE GENOMIC DNA]</scope>
    <source>
        <strain evidence="5">CGMCC 1.15942</strain>
    </source>
</reference>
<organism evidence="4 5">
    <name type="scientific">Enterococcus wangshanyuanii</name>
    <dbReference type="NCBI Taxonomy" id="2005703"/>
    <lineage>
        <taxon>Bacteria</taxon>
        <taxon>Bacillati</taxon>
        <taxon>Bacillota</taxon>
        <taxon>Bacilli</taxon>
        <taxon>Lactobacillales</taxon>
        <taxon>Enterococcaceae</taxon>
        <taxon>Enterococcus</taxon>
    </lineage>
</organism>
<dbReference type="RefSeq" id="WP_088271257.1">
    <property type="nucleotide sequence ID" value="NZ_BMKI01000003.1"/>
</dbReference>
<keyword evidence="5" id="KW-1185">Reference proteome</keyword>
<evidence type="ECO:0000256" key="2">
    <source>
        <dbReference type="SAM" id="MobiDB-lite"/>
    </source>
</evidence>
<evidence type="ECO:0000313" key="4">
    <source>
        <dbReference type="EMBL" id="GGC88081.1"/>
    </source>
</evidence>
<comment type="caution">
    <text evidence="4">The sequence shown here is derived from an EMBL/GenBank/DDBJ whole genome shotgun (WGS) entry which is preliminary data.</text>
</comment>
<accession>A0ABQ1NZ51</accession>
<comment type="subcellular location">
    <subcellularLocation>
        <location evidence="1">Virion</location>
    </subcellularLocation>
</comment>
<evidence type="ECO:0000256" key="1">
    <source>
        <dbReference type="ARBA" id="ARBA00004328"/>
    </source>
</evidence>
<dbReference type="NCBIfam" id="TIGR01554">
    <property type="entry name" value="major_cap_HK97"/>
    <property type="match status" value="1"/>
</dbReference>
<evidence type="ECO:0000313" key="5">
    <source>
        <dbReference type="Proteomes" id="UP000630615"/>
    </source>
</evidence>
<feature type="domain" description="Phage capsid-like C-terminal" evidence="3">
    <location>
        <begin position="153"/>
        <end position="420"/>
    </location>
</feature>
<feature type="compositionally biased region" description="Basic and acidic residues" evidence="2">
    <location>
        <begin position="84"/>
        <end position="99"/>
    </location>
</feature>
<dbReference type="EMBL" id="BMKI01000003">
    <property type="protein sequence ID" value="GGC88081.1"/>
    <property type="molecule type" value="Genomic_DNA"/>
</dbReference>
<dbReference type="Proteomes" id="UP000630615">
    <property type="component" value="Unassembled WGS sequence"/>
</dbReference>
<evidence type="ECO:0000259" key="3">
    <source>
        <dbReference type="Pfam" id="PF05065"/>
    </source>
</evidence>
<gene>
    <name evidence="4" type="ORF">GCM10011573_17110</name>
</gene>
<proteinExistence type="predicted"/>
<sequence length="431" mass="48289">MALRQLLVNKKIKERKSLLDQLRSSFSELKKRESDLEAAIGEAETDDEIKAVEEEVEELQKEIDEKKEEEKELVAEIEDLETELKELEEKEPEDDKGNGDVRSMANTVQTRTQDLGDNYLTREVLDFYTELRSKLKSRAAGNVLPAGGDNEIIVPDLVMSRIRERIGDFTTLYPLVDLVVAKGRVKLILDVDTKEATWMEMRGVTLPEDDDSELSAVEFDGFLIGRIVYIDNSLLDDAQPILNLDDYLTKRIARSIAKGIDKAIAVGEGKEKKQPAGIIPAIPTENKVLAKPAYAEIIPHLGKIDTGEDATGDIAVAMHRQTYFERIAALTLHVDSGGKDVVQLPNLNAPNFLGLPVVFNNYIPKDKLIFGVFEKYTLVEREETKIDSSQHYKFRDYQTAIRGVGRYDGKPVEPAAFVQVTLEIESEVPGA</sequence>
<dbReference type="Gene3D" id="1.10.287.1490">
    <property type="match status" value="1"/>
</dbReference>
<dbReference type="InterPro" id="IPR024455">
    <property type="entry name" value="Phage_capsid"/>
</dbReference>
<dbReference type="InterPro" id="IPR054612">
    <property type="entry name" value="Phage_capsid-like_C"/>
</dbReference>
<name>A0ABQ1NZ51_9ENTE</name>
<dbReference type="Pfam" id="PF05065">
    <property type="entry name" value="Phage_capsid"/>
    <property type="match status" value="1"/>
</dbReference>